<reference evidence="7 8" key="1">
    <citation type="submission" date="2018-06" db="EMBL/GenBank/DDBJ databases">
        <title>A transcriptomic atlas of mushroom development highlights an independent origin of complex multicellularity.</title>
        <authorList>
            <consortium name="DOE Joint Genome Institute"/>
            <person name="Krizsan K."/>
            <person name="Almasi E."/>
            <person name="Merenyi Z."/>
            <person name="Sahu N."/>
            <person name="Viragh M."/>
            <person name="Koszo T."/>
            <person name="Mondo S."/>
            <person name="Kiss B."/>
            <person name="Balint B."/>
            <person name="Kues U."/>
            <person name="Barry K."/>
            <person name="Hegedus J.C."/>
            <person name="Henrissat B."/>
            <person name="Johnson J."/>
            <person name="Lipzen A."/>
            <person name="Ohm R."/>
            <person name="Nagy I."/>
            <person name="Pangilinan J."/>
            <person name="Yan J."/>
            <person name="Xiong Y."/>
            <person name="Grigoriev I.V."/>
            <person name="Hibbett D.S."/>
            <person name="Nagy L.G."/>
        </authorList>
    </citation>
    <scope>NUCLEOTIDE SEQUENCE [LARGE SCALE GENOMIC DNA]</scope>
    <source>
        <strain evidence="7 8">SZMC22713</strain>
    </source>
</reference>
<dbReference type="GO" id="GO:0008270">
    <property type="term" value="F:zinc ion binding"/>
    <property type="evidence" value="ECO:0007669"/>
    <property type="project" value="UniProtKB-KW"/>
</dbReference>
<name>A0A4Y7PX20_9AGAM</name>
<dbReference type="SUPFAM" id="SSF48371">
    <property type="entry name" value="ARM repeat"/>
    <property type="match status" value="1"/>
</dbReference>
<dbReference type="AlphaFoldDB" id="A0A4Y7PX20"/>
<evidence type="ECO:0000256" key="5">
    <source>
        <dbReference type="SAM" id="MobiDB-lite"/>
    </source>
</evidence>
<protein>
    <recommendedName>
        <fullName evidence="6">MYND-type domain-containing protein</fullName>
    </recommendedName>
</protein>
<dbReference type="InterPro" id="IPR016024">
    <property type="entry name" value="ARM-type_fold"/>
</dbReference>
<organism evidence="7 8">
    <name type="scientific">Rickenella mellea</name>
    <dbReference type="NCBI Taxonomy" id="50990"/>
    <lineage>
        <taxon>Eukaryota</taxon>
        <taxon>Fungi</taxon>
        <taxon>Dikarya</taxon>
        <taxon>Basidiomycota</taxon>
        <taxon>Agaricomycotina</taxon>
        <taxon>Agaricomycetes</taxon>
        <taxon>Hymenochaetales</taxon>
        <taxon>Rickenellaceae</taxon>
        <taxon>Rickenella</taxon>
    </lineage>
</organism>
<gene>
    <name evidence="7" type="ORF">BD410DRAFT_751998</name>
</gene>
<keyword evidence="2 4" id="KW-0863">Zinc-finger</keyword>
<evidence type="ECO:0000259" key="6">
    <source>
        <dbReference type="PROSITE" id="PS50865"/>
    </source>
</evidence>
<proteinExistence type="predicted"/>
<keyword evidence="8" id="KW-1185">Reference proteome</keyword>
<dbReference type="PROSITE" id="PS50865">
    <property type="entry name" value="ZF_MYND_2"/>
    <property type="match status" value="1"/>
</dbReference>
<dbReference type="SUPFAM" id="SSF144232">
    <property type="entry name" value="HIT/MYND zinc finger-like"/>
    <property type="match status" value="1"/>
</dbReference>
<keyword evidence="3" id="KW-0862">Zinc</keyword>
<dbReference type="InterPro" id="IPR002893">
    <property type="entry name" value="Znf_MYND"/>
</dbReference>
<dbReference type="OrthoDB" id="341421at2759"/>
<dbReference type="Proteomes" id="UP000294933">
    <property type="component" value="Unassembled WGS sequence"/>
</dbReference>
<evidence type="ECO:0000256" key="4">
    <source>
        <dbReference type="PROSITE-ProRule" id="PRU00134"/>
    </source>
</evidence>
<dbReference type="Pfam" id="PF01753">
    <property type="entry name" value="zf-MYND"/>
    <property type="match status" value="1"/>
</dbReference>
<evidence type="ECO:0000256" key="3">
    <source>
        <dbReference type="ARBA" id="ARBA00022833"/>
    </source>
</evidence>
<accession>A0A4Y7PX20</accession>
<dbReference type="EMBL" id="ML170195">
    <property type="protein sequence ID" value="TDL19576.1"/>
    <property type="molecule type" value="Genomic_DNA"/>
</dbReference>
<feature type="region of interest" description="Disordered" evidence="5">
    <location>
        <begin position="1"/>
        <end position="34"/>
    </location>
</feature>
<evidence type="ECO:0000313" key="8">
    <source>
        <dbReference type="Proteomes" id="UP000294933"/>
    </source>
</evidence>
<feature type="compositionally biased region" description="Basic residues" evidence="5">
    <location>
        <begin position="8"/>
        <end position="18"/>
    </location>
</feature>
<evidence type="ECO:0000313" key="7">
    <source>
        <dbReference type="EMBL" id="TDL19576.1"/>
    </source>
</evidence>
<dbReference type="Gene3D" id="6.10.140.2220">
    <property type="match status" value="1"/>
</dbReference>
<sequence length="705" mass="78433">MPGPGVKNKSKTKPKSKKIAGPGTSTSSDASRPRDAFVDDIDNADGWASAVAILCNIFELPDLTTRSGLKKIHKNFTEIYKRLDDAYTRNINNDRIAGGIVGIYSKMSADSILRNRLFSEDFLSKIFPLLDRPSCCRVVLRALCNVTHSGGRDVRIAIARKASTLTRLLEEQPNDPIISELSMVVLSHAARSAITDDQPPDAKLRRVLDIPNLLRLTITLLKKPTASTLLADHALSFLSGATLHFSSEMFAYQPSVDFLVANLRSSDIANRCTALSGLLRLGQSRAEPDHMNLDPQAQIAAIRRGFPPHLSEVLMMHGPERVDTYIILRGQTEYQKAMMRVAQDHDLANLGLTLTRLIVRTEYSVAEGMFQSQNPRTGKMETIDVGLPFKMWIDALPMCADAVRAKYPDDADILDCKYLVMKARQPEAGIIADCAIKRNPHVGFFYYILSLCADHTLGLRMAKKGLKCPNLTGYVRFGLMYRAAEHAGLMGLDVLQEAEGGRHKWDEGIAFVTSALEDAKTYINEASPDTRNMKTALYWYNLFSLIVKGSEISADLQELEDSLQKLKTADELTVFLTSKKPAKTVFRLTHQVVIERMAAAAKEWDEIVARCAITAPRQALPTDQAEDHLAAWLDEMHLDDHTDDGPECTTHPKINTNKVELYKCSWCSNPSAILKKCSLCGRARYCDSSCQKSHWNEHKHACKAV</sequence>
<evidence type="ECO:0000256" key="1">
    <source>
        <dbReference type="ARBA" id="ARBA00022723"/>
    </source>
</evidence>
<dbReference type="PROSITE" id="PS01360">
    <property type="entry name" value="ZF_MYND_1"/>
    <property type="match status" value="1"/>
</dbReference>
<evidence type="ECO:0000256" key="2">
    <source>
        <dbReference type="ARBA" id="ARBA00022771"/>
    </source>
</evidence>
<keyword evidence="1" id="KW-0479">Metal-binding</keyword>
<feature type="domain" description="MYND-type" evidence="6">
    <location>
        <begin position="664"/>
        <end position="702"/>
    </location>
</feature>
<dbReference type="VEuPathDB" id="FungiDB:BD410DRAFT_751998"/>